<accession>A0A0C2YY88</accession>
<gene>
    <name evidence="1" type="ORF">CCC_04116</name>
</gene>
<keyword evidence="2" id="KW-1185">Reference proteome</keyword>
<protein>
    <submittedName>
        <fullName evidence="1">Uncharacterized protein</fullName>
    </submittedName>
</protein>
<comment type="caution">
    <text evidence="1">The sequence shown here is derived from an EMBL/GenBank/DDBJ whole genome shotgun (WGS) entry which is preliminary data.</text>
</comment>
<evidence type="ECO:0000313" key="2">
    <source>
        <dbReference type="Proteomes" id="UP000031971"/>
    </source>
</evidence>
<name>A0A0C2YY88_PARME</name>
<proteinExistence type="predicted"/>
<reference evidence="1 2" key="1">
    <citation type="submission" date="2015-01" db="EMBL/GenBank/DDBJ databases">
        <title>Genome Sequence of Magnetospirillum magnetotacticum Strain MS-1.</title>
        <authorList>
            <person name="Marinov G.K."/>
            <person name="Smalley M.D."/>
            <person name="DeSalvo G."/>
        </authorList>
    </citation>
    <scope>NUCLEOTIDE SEQUENCE [LARGE SCALE GENOMIC DNA]</scope>
    <source>
        <strain evidence="1 2">MS-1</strain>
    </source>
</reference>
<evidence type="ECO:0000313" key="1">
    <source>
        <dbReference type="EMBL" id="KIL99600.1"/>
    </source>
</evidence>
<organism evidence="1 2">
    <name type="scientific">Paramagnetospirillum magnetotacticum MS-1</name>
    <dbReference type="NCBI Taxonomy" id="272627"/>
    <lineage>
        <taxon>Bacteria</taxon>
        <taxon>Pseudomonadati</taxon>
        <taxon>Pseudomonadota</taxon>
        <taxon>Alphaproteobacteria</taxon>
        <taxon>Rhodospirillales</taxon>
        <taxon>Magnetospirillaceae</taxon>
        <taxon>Paramagnetospirillum</taxon>
    </lineage>
</organism>
<dbReference type="Proteomes" id="UP000031971">
    <property type="component" value="Unassembled WGS sequence"/>
</dbReference>
<dbReference type="EMBL" id="JXSL01000023">
    <property type="protein sequence ID" value="KIL99600.1"/>
    <property type="molecule type" value="Genomic_DNA"/>
</dbReference>
<dbReference type="AlphaFoldDB" id="A0A0C2YY88"/>
<sequence>MEGFFKKVLPRIRVIYNKPTKRKVLIVLHLPLNFELVFFDHISTASDYDWTSVWGL</sequence>